<comment type="similarity">
    <text evidence="2">Belongs to the replication factor A protein 1 family.</text>
</comment>
<keyword evidence="4" id="KW-0479">Metal-binding</keyword>
<evidence type="ECO:0000256" key="6">
    <source>
        <dbReference type="ARBA" id="ARBA00022833"/>
    </source>
</evidence>
<evidence type="ECO:0000256" key="8">
    <source>
        <dbReference type="ARBA" id="ARBA00023242"/>
    </source>
</evidence>
<dbReference type="InterPro" id="IPR013955">
    <property type="entry name" value="Rep_factor-A_C"/>
</dbReference>
<evidence type="ECO:0000256" key="1">
    <source>
        <dbReference type="ARBA" id="ARBA00004123"/>
    </source>
</evidence>
<keyword evidence="12" id="KW-1185">Reference proteome</keyword>
<dbReference type="CDD" id="cd04475">
    <property type="entry name" value="RPA1_DBD_B"/>
    <property type="match status" value="1"/>
</dbReference>
<dbReference type="EnsemblProtists" id="EOD33894">
    <property type="protein sequence ID" value="EOD33894"/>
    <property type="gene ID" value="EMIHUDRAFT_253000"/>
</dbReference>
<dbReference type="GO" id="GO:0008270">
    <property type="term" value="F:zinc ion binding"/>
    <property type="evidence" value="ECO:0007669"/>
    <property type="project" value="UniProtKB-KW"/>
</dbReference>
<evidence type="ECO:0000256" key="5">
    <source>
        <dbReference type="ARBA" id="ARBA00022771"/>
    </source>
</evidence>
<dbReference type="STRING" id="2903.A0A0D3KDQ9"/>
<dbReference type="InterPro" id="IPR012340">
    <property type="entry name" value="NA-bd_OB-fold"/>
</dbReference>
<keyword evidence="8" id="KW-0539">Nucleus</keyword>
<dbReference type="Pfam" id="PF16900">
    <property type="entry name" value="REPA_OB_2"/>
    <property type="match status" value="1"/>
</dbReference>
<reference evidence="12" key="1">
    <citation type="journal article" date="2013" name="Nature">
        <title>Pan genome of the phytoplankton Emiliania underpins its global distribution.</title>
        <authorList>
            <person name="Read B.A."/>
            <person name="Kegel J."/>
            <person name="Klute M.J."/>
            <person name="Kuo A."/>
            <person name="Lefebvre S.C."/>
            <person name="Maumus F."/>
            <person name="Mayer C."/>
            <person name="Miller J."/>
            <person name="Monier A."/>
            <person name="Salamov A."/>
            <person name="Young J."/>
            <person name="Aguilar M."/>
            <person name="Claverie J.M."/>
            <person name="Frickenhaus S."/>
            <person name="Gonzalez K."/>
            <person name="Herman E.K."/>
            <person name="Lin Y.C."/>
            <person name="Napier J."/>
            <person name="Ogata H."/>
            <person name="Sarno A.F."/>
            <person name="Shmutz J."/>
            <person name="Schroeder D."/>
            <person name="de Vargas C."/>
            <person name="Verret F."/>
            <person name="von Dassow P."/>
            <person name="Valentin K."/>
            <person name="Van de Peer Y."/>
            <person name="Wheeler G."/>
            <person name="Dacks J.B."/>
            <person name="Delwiche C.F."/>
            <person name="Dyhrman S.T."/>
            <person name="Glockner G."/>
            <person name="John U."/>
            <person name="Richards T."/>
            <person name="Worden A.Z."/>
            <person name="Zhang X."/>
            <person name="Grigoriev I.V."/>
            <person name="Allen A.E."/>
            <person name="Bidle K."/>
            <person name="Borodovsky M."/>
            <person name="Bowler C."/>
            <person name="Brownlee C."/>
            <person name="Cock J.M."/>
            <person name="Elias M."/>
            <person name="Gladyshev V.N."/>
            <person name="Groth M."/>
            <person name="Guda C."/>
            <person name="Hadaegh A."/>
            <person name="Iglesias-Rodriguez M.D."/>
            <person name="Jenkins J."/>
            <person name="Jones B.M."/>
            <person name="Lawson T."/>
            <person name="Leese F."/>
            <person name="Lindquist E."/>
            <person name="Lobanov A."/>
            <person name="Lomsadze A."/>
            <person name="Malik S.B."/>
            <person name="Marsh M.E."/>
            <person name="Mackinder L."/>
            <person name="Mock T."/>
            <person name="Mueller-Roeber B."/>
            <person name="Pagarete A."/>
            <person name="Parker M."/>
            <person name="Probert I."/>
            <person name="Quesneville H."/>
            <person name="Raines C."/>
            <person name="Rensing S.A."/>
            <person name="Riano-Pachon D.M."/>
            <person name="Richier S."/>
            <person name="Rokitta S."/>
            <person name="Shiraiwa Y."/>
            <person name="Soanes D.M."/>
            <person name="van der Giezen M."/>
            <person name="Wahlund T.M."/>
            <person name="Williams B."/>
            <person name="Wilson W."/>
            <person name="Wolfe G."/>
            <person name="Wurch L.L."/>
        </authorList>
    </citation>
    <scope>NUCLEOTIDE SEQUENCE</scope>
</reference>
<evidence type="ECO:0000259" key="10">
    <source>
        <dbReference type="Pfam" id="PF16900"/>
    </source>
</evidence>
<dbReference type="PANTHER" id="PTHR47165:SF4">
    <property type="entry name" value="OS03G0429900 PROTEIN"/>
    <property type="match status" value="1"/>
</dbReference>
<accession>A0A0D3KDQ9</accession>
<dbReference type="AlphaFoldDB" id="A0A0D3KDQ9"/>
<dbReference type="Gene3D" id="2.40.50.140">
    <property type="entry name" value="Nucleic acid-binding proteins"/>
    <property type="match status" value="2"/>
</dbReference>
<dbReference type="GO" id="GO:0003677">
    <property type="term" value="F:DNA binding"/>
    <property type="evidence" value="ECO:0007669"/>
    <property type="project" value="UniProtKB-KW"/>
</dbReference>
<dbReference type="GO" id="GO:0006260">
    <property type="term" value="P:DNA replication"/>
    <property type="evidence" value="ECO:0007669"/>
    <property type="project" value="UniProtKB-KW"/>
</dbReference>
<feature type="domain" description="Replication factor A C-terminal" evidence="9">
    <location>
        <begin position="164"/>
        <end position="311"/>
    </location>
</feature>
<dbReference type="FunFam" id="2.40.50.140:FF:000090">
    <property type="entry name" value="Replication protein A subunit"/>
    <property type="match status" value="1"/>
</dbReference>
<proteinExistence type="inferred from homology"/>
<dbReference type="GO" id="GO:0005634">
    <property type="term" value="C:nucleus"/>
    <property type="evidence" value="ECO:0007669"/>
    <property type="project" value="UniProtKB-SubCell"/>
</dbReference>
<keyword evidence="5" id="KW-0863">Zinc-finger</keyword>
<keyword evidence="7" id="KW-0238">DNA-binding</keyword>
<evidence type="ECO:0000313" key="12">
    <source>
        <dbReference type="Proteomes" id="UP000013827"/>
    </source>
</evidence>
<evidence type="ECO:0008006" key="13">
    <source>
        <dbReference type="Google" id="ProtNLM"/>
    </source>
</evidence>
<dbReference type="SUPFAM" id="SSF50249">
    <property type="entry name" value="Nucleic acid-binding proteins"/>
    <property type="match status" value="2"/>
</dbReference>
<organism evidence="11 12">
    <name type="scientific">Emiliania huxleyi (strain CCMP1516)</name>
    <dbReference type="NCBI Taxonomy" id="280463"/>
    <lineage>
        <taxon>Eukaryota</taxon>
        <taxon>Haptista</taxon>
        <taxon>Haptophyta</taxon>
        <taxon>Prymnesiophyceae</taxon>
        <taxon>Isochrysidales</taxon>
        <taxon>Noelaerhabdaceae</taxon>
        <taxon>Emiliania</taxon>
    </lineage>
</organism>
<sequence>MFQFAPLPAIETMADDSYCDVLAVVAQCDEPLTYTNKAGKEVTKRVMHLADKSGKSIEATVFGSGATDDRLQAHADVVLAIKGAKVGSWNTKSLTLWGDTHFEPNPDTAEAHDLMGWWRHTGCSMQRAHISVSGGGGGASRDSPRILFSDIEERAMGMNGTPEYFSVNCFITHIRTDQRTLWYIACPNCKKKVQGASEDMLDGHCEKCNAPTTGTRRWIFTGQCNDPSGSRYVSFFDDTAVRLLGGRTADEMAPTKESDSSRFDAHFLKHSFQRVVMKCQVKSDTYNDEQRIKVSCQNFEPLNPVAEGRRLLAEIASMGA</sequence>
<comment type="subcellular location">
    <subcellularLocation>
        <location evidence="1">Nucleus</location>
    </subcellularLocation>
</comment>
<dbReference type="Proteomes" id="UP000013827">
    <property type="component" value="Unassembled WGS sequence"/>
</dbReference>
<dbReference type="FunFam" id="2.40.50.140:FF:000064">
    <property type="entry name" value="Replication protein A subunit"/>
    <property type="match status" value="1"/>
</dbReference>
<protein>
    <recommendedName>
        <fullName evidence="13">Replication factor A C-terminal domain-containing protein</fullName>
    </recommendedName>
</protein>
<evidence type="ECO:0000256" key="3">
    <source>
        <dbReference type="ARBA" id="ARBA00022705"/>
    </source>
</evidence>
<evidence type="ECO:0000313" key="11">
    <source>
        <dbReference type="EnsemblProtists" id="EOD33894"/>
    </source>
</evidence>
<dbReference type="PaxDb" id="2903-EOD33894"/>
<dbReference type="Pfam" id="PF08646">
    <property type="entry name" value="Rep_fac-A_C"/>
    <property type="match status" value="1"/>
</dbReference>
<feature type="domain" description="Replication protein A OB" evidence="10">
    <location>
        <begin position="9"/>
        <end position="102"/>
    </location>
</feature>
<evidence type="ECO:0000256" key="7">
    <source>
        <dbReference type="ARBA" id="ARBA00023125"/>
    </source>
</evidence>
<dbReference type="PANTHER" id="PTHR47165">
    <property type="entry name" value="OS03G0429900 PROTEIN"/>
    <property type="match status" value="1"/>
</dbReference>
<keyword evidence="6" id="KW-0862">Zinc</keyword>
<keyword evidence="3" id="KW-0235">DNA replication</keyword>
<evidence type="ECO:0000256" key="2">
    <source>
        <dbReference type="ARBA" id="ARBA00005690"/>
    </source>
</evidence>
<reference evidence="11" key="2">
    <citation type="submission" date="2024-10" db="UniProtKB">
        <authorList>
            <consortium name="EnsemblProtists"/>
        </authorList>
    </citation>
    <scope>IDENTIFICATION</scope>
</reference>
<evidence type="ECO:0000259" key="9">
    <source>
        <dbReference type="Pfam" id="PF08646"/>
    </source>
</evidence>
<evidence type="ECO:0000256" key="4">
    <source>
        <dbReference type="ARBA" id="ARBA00022723"/>
    </source>
</evidence>
<dbReference type="CDD" id="cd04476">
    <property type="entry name" value="RPA1_DBD_C"/>
    <property type="match status" value="1"/>
</dbReference>
<dbReference type="InterPro" id="IPR047192">
    <property type="entry name" value="Euk_RPA1_DBD_C"/>
</dbReference>
<dbReference type="InterPro" id="IPR031657">
    <property type="entry name" value="REPA_OB_2"/>
</dbReference>
<name>A0A0D3KDQ9_EMIH1</name>